<dbReference type="CDD" id="cd00299">
    <property type="entry name" value="GST_C_family"/>
    <property type="match status" value="1"/>
</dbReference>
<dbReference type="InterPro" id="IPR004045">
    <property type="entry name" value="Glutathione_S-Trfase_N"/>
</dbReference>
<dbReference type="SUPFAM" id="SSF52833">
    <property type="entry name" value="Thioredoxin-like"/>
    <property type="match status" value="1"/>
</dbReference>
<dbReference type="PROSITE" id="PS50404">
    <property type="entry name" value="GST_NTER"/>
    <property type="match status" value="1"/>
</dbReference>
<dbReference type="Proteomes" id="UP001273166">
    <property type="component" value="Unassembled WGS sequence"/>
</dbReference>
<keyword evidence="5" id="KW-1185">Reference proteome</keyword>
<dbReference type="GO" id="GO:0005737">
    <property type="term" value="C:cytoplasm"/>
    <property type="evidence" value="ECO:0007669"/>
    <property type="project" value="TreeGrafter"/>
</dbReference>
<feature type="domain" description="GST C-terminal" evidence="3">
    <location>
        <begin position="125"/>
        <end position="273"/>
    </location>
</feature>
<sequence length="293" mass="33421">MASIDTSLLPQPTGAAAELAARHAAPRPLKLYGGWFCPFVQRAWIVLVEKKIPHQYVEVNPYKKEGELLALNPRGLVPTLSVAHADGGEKRALYESTVICEYLDEAFADEDPYGPRLLPSERREDVFERARCRLWINHIVTKIVPVFYRLLQHTPEKEYPIEEARADFLKGLRDFAQEMLDSAGETLGAADGPWFLGSRFSMVDVMLAPWAKRLFLIDHYKPGGVGIPKKGERGENEEVWARWERWFEAVVNRESVKATWSDDEKYIEAYKRYAEDTTQSQVGQATRQGRSLP</sequence>
<dbReference type="InterPro" id="IPR050983">
    <property type="entry name" value="GST_Omega/HSP26"/>
</dbReference>
<dbReference type="InterPro" id="IPR036249">
    <property type="entry name" value="Thioredoxin-like_sf"/>
</dbReference>
<gene>
    <name evidence="4" type="ORF">B0T15DRAFT_520090</name>
</gene>
<dbReference type="Pfam" id="PF13409">
    <property type="entry name" value="GST_N_2"/>
    <property type="match status" value="1"/>
</dbReference>
<dbReference type="Gene3D" id="1.20.1050.10">
    <property type="match status" value="1"/>
</dbReference>
<dbReference type="Pfam" id="PF13410">
    <property type="entry name" value="GST_C_2"/>
    <property type="match status" value="1"/>
</dbReference>
<comment type="similarity">
    <text evidence="1">Belongs to the GST superfamily.</text>
</comment>
<dbReference type="InterPro" id="IPR010987">
    <property type="entry name" value="Glutathione-S-Trfase_C-like"/>
</dbReference>
<dbReference type="InterPro" id="IPR040079">
    <property type="entry name" value="Glutathione_S-Trfase"/>
</dbReference>
<dbReference type="EMBL" id="JAUDZG010000001">
    <property type="protein sequence ID" value="KAK3311001.1"/>
    <property type="molecule type" value="Genomic_DNA"/>
</dbReference>
<evidence type="ECO:0000259" key="3">
    <source>
        <dbReference type="PROSITE" id="PS50405"/>
    </source>
</evidence>
<organism evidence="4 5">
    <name type="scientific">Chaetomium strumarium</name>
    <dbReference type="NCBI Taxonomy" id="1170767"/>
    <lineage>
        <taxon>Eukaryota</taxon>
        <taxon>Fungi</taxon>
        <taxon>Dikarya</taxon>
        <taxon>Ascomycota</taxon>
        <taxon>Pezizomycotina</taxon>
        <taxon>Sordariomycetes</taxon>
        <taxon>Sordariomycetidae</taxon>
        <taxon>Sordariales</taxon>
        <taxon>Chaetomiaceae</taxon>
        <taxon>Chaetomium</taxon>
    </lineage>
</organism>
<dbReference type="Gene3D" id="3.40.30.10">
    <property type="entry name" value="Glutaredoxin"/>
    <property type="match status" value="1"/>
</dbReference>
<dbReference type="RefSeq" id="XP_062726781.1">
    <property type="nucleotide sequence ID" value="XM_062868475.1"/>
</dbReference>
<reference evidence="4" key="2">
    <citation type="submission" date="2023-06" db="EMBL/GenBank/DDBJ databases">
        <authorList>
            <consortium name="Lawrence Berkeley National Laboratory"/>
            <person name="Mondo S.J."/>
            <person name="Hensen N."/>
            <person name="Bonometti L."/>
            <person name="Westerberg I."/>
            <person name="Brannstrom I.O."/>
            <person name="Guillou S."/>
            <person name="Cros-Aarteil S."/>
            <person name="Calhoun S."/>
            <person name="Haridas S."/>
            <person name="Kuo A."/>
            <person name="Pangilinan J."/>
            <person name="Riley R."/>
            <person name="Labutti K."/>
            <person name="Andreopoulos B."/>
            <person name="Lipzen A."/>
            <person name="Chen C."/>
            <person name="Yanf M."/>
            <person name="Daum C."/>
            <person name="Ng V."/>
            <person name="Clum A."/>
            <person name="Steindorff A."/>
            <person name="Ohm R."/>
            <person name="Martin F."/>
            <person name="Silar P."/>
            <person name="Natvig D."/>
            <person name="Lalanne C."/>
            <person name="Gautier V."/>
            <person name="Ament-Velasquez S.L."/>
            <person name="Kruys A."/>
            <person name="Hutchinson M.I."/>
            <person name="Powell A.J."/>
            <person name="Barry K."/>
            <person name="Miller A.N."/>
            <person name="Grigoriev I.V."/>
            <person name="Debuchy R."/>
            <person name="Gladieux P."/>
            <person name="Thoren M.H."/>
            <person name="Johannesson H."/>
        </authorList>
    </citation>
    <scope>NUCLEOTIDE SEQUENCE</scope>
    <source>
        <strain evidence="4">CBS 333.67</strain>
    </source>
</reference>
<feature type="domain" description="GST N-terminal" evidence="2">
    <location>
        <begin position="27"/>
        <end position="111"/>
    </location>
</feature>
<dbReference type="SFLD" id="SFLDG00358">
    <property type="entry name" value="Main_(cytGST)"/>
    <property type="match status" value="1"/>
</dbReference>
<evidence type="ECO:0000256" key="1">
    <source>
        <dbReference type="ARBA" id="ARBA00007409"/>
    </source>
</evidence>
<reference evidence="4" key="1">
    <citation type="journal article" date="2023" name="Mol. Phylogenet. Evol.">
        <title>Genome-scale phylogeny and comparative genomics of the fungal order Sordariales.</title>
        <authorList>
            <person name="Hensen N."/>
            <person name="Bonometti L."/>
            <person name="Westerberg I."/>
            <person name="Brannstrom I.O."/>
            <person name="Guillou S."/>
            <person name="Cros-Aarteil S."/>
            <person name="Calhoun S."/>
            <person name="Haridas S."/>
            <person name="Kuo A."/>
            <person name="Mondo S."/>
            <person name="Pangilinan J."/>
            <person name="Riley R."/>
            <person name="LaButti K."/>
            <person name="Andreopoulos B."/>
            <person name="Lipzen A."/>
            <person name="Chen C."/>
            <person name="Yan M."/>
            <person name="Daum C."/>
            <person name="Ng V."/>
            <person name="Clum A."/>
            <person name="Steindorff A."/>
            <person name="Ohm R.A."/>
            <person name="Martin F."/>
            <person name="Silar P."/>
            <person name="Natvig D.O."/>
            <person name="Lalanne C."/>
            <person name="Gautier V."/>
            <person name="Ament-Velasquez S.L."/>
            <person name="Kruys A."/>
            <person name="Hutchinson M.I."/>
            <person name="Powell A.J."/>
            <person name="Barry K."/>
            <person name="Miller A.N."/>
            <person name="Grigoriev I.V."/>
            <person name="Debuchy R."/>
            <person name="Gladieux P."/>
            <person name="Hiltunen Thoren M."/>
            <person name="Johannesson H."/>
        </authorList>
    </citation>
    <scope>NUCLEOTIDE SEQUENCE</scope>
    <source>
        <strain evidence="4">CBS 333.67</strain>
    </source>
</reference>
<name>A0AAJ0H393_9PEZI</name>
<evidence type="ECO:0000259" key="2">
    <source>
        <dbReference type="PROSITE" id="PS50404"/>
    </source>
</evidence>
<dbReference type="SFLD" id="SFLDS00019">
    <property type="entry name" value="Glutathione_Transferase_(cytos"/>
    <property type="match status" value="1"/>
</dbReference>
<dbReference type="PROSITE" id="PS50405">
    <property type="entry name" value="GST_CTER"/>
    <property type="match status" value="1"/>
</dbReference>
<accession>A0AAJ0H393</accession>
<dbReference type="SUPFAM" id="SSF47616">
    <property type="entry name" value="GST C-terminal domain-like"/>
    <property type="match status" value="1"/>
</dbReference>
<dbReference type="PANTHER" id="PTHR43968">
    <property type="match status" value="1"/>
</dbReference>
<protein>
    <submittedName>
        <fullName evidence="4">Glutathione S-transferase</fullName>
    </submittedName>
</protein>
<dbReference type="AlphaFoldDB" id="A0AAJ0H393"/>
<evidence type="ECO:0000313" key="5">
    <source>
        <dbReference type="Proteomes" id="UP001273166"/>
    </source>
</evidence>
<dbReference type="CDD" id="cd00570">
    <property type="entry name" value="GST_N_family"/>
    <property type="match status" value="1"/>
</dbReference>
<dbReference type="PANTHER" id="PTHR43968:SF13">
    <property type="entry name" value="GLUTATHIONE TRANSFERASE OMEGA-1"/>
    <property type="match status" value="1"/>
</dbReference>
<evidence type="ECO:0000313" key="4">
    <source>
        <dbReference type="EMBL" id="KAK3311001.1"/>
    </source>
</evidence>
<dbReference type="InterPro" id="IPR036282">
    <property type="entry name" value="Glutathione-S-Trfase_C_sf"/>
</dbReference>
<proteinExistence type="inferred from homology"/>
<dbReference type="GeneID" id="87887304"/>
<comment type="caution">
    <text evidence="4">The sequence shown here is derived from an EMBL/GenBank/DDBJ whole genome shotgun (WGS) entry which is preliminary data.</text>
</comment>